<dbReference type="EMBL" id="FWFF01000001">
    <property type="protein sequence ID" value="SLM89246.1"/>
    <property type="molecule type" value="Genomic_DNA"/>
</dbReference>
<evidence type="ECO:0000313" key="1">
    <source>
        <dbReference type="EMBL" id="SLM89246.1"/>
    </source>
</evidence>
<keyword evidence="2" id="KW-1185">Reference proteome</keyword>
<sequence>MGHAVPPRSSLIRYGSAPILLEPARTTSFHQTTHLVSYAA</sequence>
<gene>
    <name evidence="1" type="ORF">FM105_01315</name>
</gene>
<protein>
    <submittedName>
        <fullName evidence="1">Uncharacterized protein</fullName>
    </submittedName>
</protein>
<reference evidence="2" key="1">
    <citation type="submission" date="2017-02" db="EMBL/GenBank/DDBJ databases">
        <authorList>
            <person name="Dridi B."/>
        </authorList>
    </citation>
    <scope>NUCLEOTIDE SEQUENCE [LARGE SCALE GENOMIC DNA]</scope>
    <source>
        <strain evidence="2">B Co 03.10</strain>
    </source>
</reference>
<dbReference type="AlphaFoldDB" id="A0A1X6WV23"/>
<organism evidence="1 2">
    <name type="scientific">Brevibacterium yomogidense</name>
    <dbReference type="NCBI Taxonomy" id="946573"/>
    <lineage>
        <taxon>Bacteria</taxon>
        <taxon>Bacillati</taxon>
        <taxon>Actinomycetota</taxon>
        <taxon>Actinomycetes</taxon>
        <taxon>Micrococcales</taxon>
        <taxon>Brevibacteriaceae</taxon>
        <taxon>Brevibacterium</taxon>
    </lineage>
</organism>
<dbReference type="Proteomes" id="UP000196581">
    <property type="component" value="Unassembled WGS sequence"/>
</dbReference>
<name>A0A1X6WV23_9MICO</name>
<evidence type="ECO:0000313" key="2">
    <source>
        <dbReference type="Proteomes" id="UP000196581"/>
    </source>
</evidence>
<accession>A0A1X6WV23</accession>
<proteinExistence type="predicted"/>